<protein>
    <recommendedName>
        <fullName evidence="12">Deoxycytidylate deaminase</fullName>
        <ecNumber evidence="7">3.5.4.12</ecNumber>
    </recommendedName>
    <alternativeName>
        <fullName evidence="8">dCMP deaminase</fullName>
    </alternativeName>
</protein>
<evidence type="ECO:0000256" key="10">
    <source>
        <dbReference type="ARBA" id="ARBA00051515"/>
    </source>
</evidence>
<dbReference type="FunFam" id="3.40.140.10:FF:000021">
    <property type="entry name" value="Deoxycytidylate deaminase"/>
    <property type="match status" value="1"/>
</dbReference>
<keyword evidence="5" id="KW-0378">Hydrolase</keyword>
<sequence length="195" mass="21864">LISFYCVCGFVFLCTRTDLLIDADYFMAVAVLSAKRSKDPNTQVGACLVDQDNKIIGTGHNCMPNGGDGKLPWNRDGDKLDTKYMYVCHAELNAIVNASAKADVKGCTMYVTLFPCNECTKLIIQAGLKEVVYLCDKYYDTPETIASKRMLDMAGIPYSLVDLHWINVSVSFCPFLPKLQLFSFFLLLDLENYFI</sequence>
<comment type="function">
    <text evidence="11">Catalyzes the deamination of dCMP to dUMP, providing the nucleoside monophosphate substrate for the thymidylate synthase/TYMS. Also, part of a nucleotide salvage pathway that eliminates epigenetically modified 5-hydroxymethyl-dCMP (hmdCMP) in a two-step process entailing deamination to cytotoxic 5-hydroxymethyl-dUMP (hmdUMP), followed by its hydrolysis into 5-hydroxymethyluracil (hmU) and 2-deoxy-D-ribose 5-phosphate (deoxyribosephosphate). Catalyzes the first step in that pathway, the deamination of 5-hydroxymethyl-dCMP (hmdCMP).</text>
</comment>
<evidence type="ECO:0000256" key="12">
    <source>
        <dbReference type="ARBA" id="ARBA00071582"/>
    </source>
</evidence>
<proteinExistence type="inferred from homology"/>
<feature type="domain" description="CMP/dCMP-type deaminase" evidence="14">
    <location>
        <begin position="21"/>
        <end position="158"/>
    </location>
</feature>
<evidence type="ECO:0000256" key="2">
    <source>
        <dbReference type="ARBA" id="ARBA00006576"/>
    </source>
</evidence>
<dbReference type="InterPro" id="IPR016193">
    <property type="entry name" value="Cytidine_deaminase-like"/>
</dbReference>
<dbReference type="Pfam" id="PF00383">
    <property type="entry name" value="dCMP_cyt_deam_1"/>
    <property type="match status" value="1"/>
</dbReference>
<evidence type="ECO:0000256" key="4">
    <source>
        <dbReference type="ARBA" id="ARBA00022727"/>
    </source>
</evidence>
<keyword evidence="4" id="KW-0545">Nucleotide biosynthesis</keyword>
<feature type="signal peptide" evidence="13">
    <location>
        <begin position="1"/>
        <end position="17"/>
    </location>
</feature>
<evidence type="ECO:0000256" key="11">
    <source>
        <dbReference type="ARBA" id="ARBA00059334"/>
    </source>
</evidence>
<dbReference type="InterPro" id="IPR016192">
    <property type="entry name" value="APOBEC/CMP_deaminase_Zn-bd"/>
</dbReference>
<keyword evidence="16" id="KW-1185">Reference proteome</keyword>
<evidence type="ECO:0000256" key="7">
    <source>
        <dbReference type="ARBA" id="ARBA00038938"/>
    </source>
</evidence>
<keyword evidence="6" id="KW-0862">Zinc</keyword>
<evidence type="ECO:0000256" key="8">
    <source>
        <dbReference type="ARBA" id="ARBA00041763"/>
    </source>
</evidence>
<keyword evidence="13" id="KW-0732">Signal</keyword>
<evidence type="ECO:0000256" key="6">
    <source>
        <dbReference type="ARBA" id="ARBA00022833"/>
    </source>
</evidence>
<dbReference type="EC" id="3.5.4.12" evidence="7"/>
<dbReference type="PROSITE" id="PS51747">
    <property type="entry name" value="CYT_DCMP_DEAMINASES_2"/>
    <property type="match status" value="1"/>
</dbReference>
<evidence type="ECO:0000313" key="15">
    <source>
        <dbReference type="Ensembl" id="ENSONIP00000025314.2"/>
    </source>
</evidence>
<reference evidence="15" key="2">
    <citation type="submission" date="2025-08" db="UniProtKB">
        <authorList>
            <consortium name="Ensembl"/>
        </authorList>
    </citation>
    <scope>IDENTIFICATION</scope>
</reference>
<dbReference type="GO" id="GO:0009165">
    <property type="term" value="P:nucleotide biosynthetic process"/>
    <property type="evidence" value="ECO:0007669"/>
    <property type="project" value="UniProtKB-KW"/>
</dbReference>
<dbReference type="Ensembl" id="ENSONIT00000025335.2">
    <property type="protein sequence ID" value="ENSONIP00000025314.2"/>
    <property type="gene ID" value="ENSONIG00000020094.2"/>
</dbReference>
<dbReference type="PANTHER" id="PTHR11086:SF18">
    <property type="entry name" value="DEOXYCYTIDYLATE DEAMINASE"/>
    <property type="match status" value="1"/>
</dbReference>
<dbReference type="Gene3D" id="3.40.140.10">
    <property type="entry name" value="Cytidine Deaminase, domain 2"/>
    <property type="match status" value="1"/>
</dbReference>
<dbReference type="AlphaFoldDB" id="I3KW18"/>
<evidence type="ECO:0000256" key="3">
    <source>
        <dbReference type="ARBA" id="ARBA00022723"/>
    </source>
</evidence>
<comment type="catalytic activity">
    <reaction evidence="9">
        <text>5-hydroxymethyl-dCMP + H2O + H(+) = 5-hydroxymethyl-dUMP + NH4(+)</text>
        <dbReference type="Rhea" id="RHEA:77175"/>
        <dbReference type="ChEBI" id="CHEBI:15377"/>
        <dbReference type="ChEBI" id="CHEBI:15378"/>
        <dbReference type="ChEBI" id="CHEBI:28938"/>
        <dbReference type="ChEBI" id="CHEBI:57962"/>
        <dbReference type="ChEBI" id="CHEBI:90409"/>
    </reaction>
    <physiologicalReaction direction="left-to-right" evidence="9">
        <dbReference type="Rhea" id="RHEA:77176"/>
    </physiologicalReaction>
</comment>
<dbReference type="CDD" id="cd01286">
    <property type="entry name" value="deoxycytidylate_deaminase"/>
    <property type="match status" value="1"/>
</dbReference>
<dbReference type="PROSITE" id="PS00903">
    <property type="entry name" value="CYT_DCMP_DEAMINASES_1"/>
    <property type="match status" value="1"/>
</dbReference>
<dbReference type="InterPro" id="IPR035105">
    <property type="entry name" value="Deoxycytidylate_deaminase_dom"/>
</dbReference>
<keyword evidence="3" id="KW-0479">Metal-binding</keyword>
<dbReference type="GO" id="GO:0005737">
    <property type="term" value="C:cytoplasm"/>
    <property type="evidence" value="ECO:0007669"/>
    <property type="project" value="TreeGrafter"/>
</dbReference>
<reference evidence="15" key="3">
    <citation type="submission" date="2025-09" db="UniProtKB">
        <authorList>
            <consortium name="Ensembl"/>
        </authorList>
    </citation>
    <scope>IDENTIFICATION</scope>
</reference>
<organism evidence="15 16">
    <name type="scientific">Oreochromis niloticus</name>
    <name type="common">Nile tilapia</name>
    <name type="synonym">Tilapia nilotica</name>
    <dbReference type="NCBI Taxonomy" id="8128"/>
    <lineage>
        <taxon>Eukaryota</taxon>
        <taxon>Metazoa</taxon>
        <taxon>Chordata</taxon>
        <taxon>Craniata</taxon>
        <taxon>Vertebrata</taxon>
        <taxon>Euteleostomi</taxon>
        <taxon>Actinopterygii</taxon>
        <taxon>Neopterygii</taxon>
        <taxon>Teleostei</taxon>
        <taxon>Neoteleostei</taxon>
        <taxon>Acanthomorphata</taxon>
        <taxon>Ovalentaria</taxon>
        <taxon>Cichlomorphae</taxon>
        <taxon>Cichliformes</taxon>
        <taxon>Cichlidae</taxon>
        <taxon>African cichlids</taxon>
        <taxon>Pseudocrenilabrinae</taxon>
        <taxon>Oreochromini</taxon>
        <taxon>Oreochromis</taxon>
    </lineage>
</organism>
<evidence type="ECO:0000259" key="14">
    <source>
        <dbReference type="PROSITE" id="PS51747"/>
    </source>
</evidence>
<dbReference type="InterPro" id="IPR015517">
    <property type="entry name" value="dCMP_deaminase-rel"/>
</dbReference>
<dbReference type="Proteomes" id="UP000005207">
    <property type="component" value="Linkage group LG19"/>
</dbReference>
<dbReference type="SUPFAM" id="SSF53927">
    <property type="entry name" value="Cytidine deaminase-like"/>
    <property type="match status" value="1"/>
</dbReference>
<accession>I3KW18</accession>
<dbReference type="eggNOG" id="KOG3127">
    <property type="taxonomic scope" value="Eukaryota"/>
</dbReference>
<evidence type="ECO:0000256" key="5">
    <source>
        <dbReference type="ARBA" id="ARBA00022801"/>
    </source>
</evidence>
<evidence type="ECO:0000256" key="13">
    <source>
        <dbReference type="SAM" id="SignalP"/>
    </source>
</evidence>
<feature type="chain" id="PRO_5025371174" description="Deoxycytidylate deaminase" evidence="13">
    <location>
        <begin position="18"/>
        <end position="195"/>
    </location>
</feature>
<dbReference type="GO" id="GO:0004132">
    <property type="term" value="F:dCMP deaminase activity"/>
    <property type="evidence" value="ECO:0007669"/>
    <property type="project" value="UniProtKB-EC"/>
</dbReference>
<evidence type="ECO:0000256" key="9">
    <source>
        <dbReference type="ARBA" id="ARBA00050096"/>
    </source>
</evidence>
<dbReference type="STRING" id="8128.ENSONIP00000069653"/>
<evidence type="ECO:0000313" key="16">
    <source>
        <dbReference type="Proteomes" id="UP000005207"/>
    </source>
</evidence>
<dbReference type="GO" id="GO:0008270">
    <property type="term" value="F:zinc ion binding"/>
    <property type="evidence" value="ECO:0007669"/>
    <property type="project" value="InterPro"/>
</dbReference>
<name>I3KW18_ORENI</name>
<dbReference type="InterPro" id="IPR002125">
    <property type="entry name" value="CMP_dCMP_dom"/>
</dbReference>
<dbReference type="GeneTree" id="ENSGT00940000153676"/>
<dbReference type="OMA" id="HQPQMKE"/>
<dbReference type="PANTHER" id="PTHR11086">
    <property type="entry name" value="DEOXYCYTIDYLATE DEAMINASE-RELATED"/>
    <property type="match status" value="1"/>
</dbReference>
<reference evidence="16" key="1">
    <citation type="submission" date="2012-01" db="EMBL/GenBank/DDBJ databases">
        <title>The Genome Sequence of Oreochromis niloticus (Nile Tilapia).</title>
        <authorList>
            <consortium name="Broad Institute Genome Assembly Team"/>
            <consortium name="Broad Institute Sequencing Platform"/>
            <person name="Di Palma F."/>
            <person name="Johnson J."/>
            <person name="Lander E.S."/>
            <person name="Lindblad-Toh K."/>
        </authorList>
    </citation>
    <scope>NUCLEOTIDE SEQUENCE [LARGE SCALE GENOMIC DNA]</scope>
</reference>
<comment type="similarity">
    <text evidence="2">Belongs to the cytidine and deoxycytidylate deaminase family.</text>
</comment>
<comment type="cofactor">
    <cofactor evidence="1">
        <name>Zn(2+)</name>
        <dbReference type="ChEBI" id="CHEBI:29105"/>
    </cofactor>
</comment>
<comment type="catalytic activity">
    <reaction evidence="10">
        <text>dCMP + H2O + H(+) = dUMP + NH4(+)</text>
        <dbReference type="Rhea" id="RHEA:22924"/>
        <dbReference type="ChEBI" id="CHEBI:15377"/>
        <dbReference type="ChEBI" id="CHEBI:15378"/>
        <dbReference type="ChEBI" id="CHEBI:28938"/>
        <dbReference type="ChEBI" id="CHEBI:57566"/>
        <dbReference type="ChEBI" id="CHEBI:246422"/>
        <dbReference type="EC" id="3.5.4.12"/>
    </reaction>
    <physiologicalReaction direction="left-to-right" evidence="10">
        <dbReference type="Rhea" id="RHEA:22925"/>
    </physiologicalReaction>
</comment>
<evidence type="ECO:0000256" key="1">
    <source>
        <dbReference type="ARBA" id="ARBA00001947"/>
    </source>
</evidence>
<dbReference type="HOGENOM" id="CLU_047993_1_1_1"/>